<name>A0ABP0WDE2_9BRYO</name>
<evidence type="ECO:0000313" key="2">
    <source>
        <dbReference type="Proteomes" id="UP001497444"/>
    </source>
</evidence>
<gene>
    <name evidence="1" type="ORF">CSSPJE1EN1_LOCUS9659</name>
</gene>
<organism evidence="1 2">
    <name type="scientific">Sphagnum jensenii</name>
    <dbReference type="NCBI Taxonomy" id="128206"/>
    <lineage>
        <taxon>Eukaryota</taxon>
        <taxon>Viridiplantae</taxon>
        <taxon>Streptophyta</taxon>
        <taxon>Embryophyta</taxon>
        <taxon>Bryophyta</taxon>
        <taxon>Sphagnophytina</taxon>
        <taxon>Sphagnopsida</taxon>
        <taxon>Sphagnales</taxon>
        <taxon>Sphagnaceae</taxon>
        <taxon>Sphagnum</taxon>
    </lineage>
</organism>
<dbReference type="EMBL" id="OZ020111">
    <property type="protein sequence ID" value="CAK9264181.1"/>
    <property type="molecule type" value="Genomic_DNA"/>
</dbReference>
<keyword evidence="2" id="KW-1185">Reference proteome</keyword>
<evidence type="ECO:0000313" key="1">
    <source>
        <dbReference type="EMBL" id="CAK9264181.1"/>
    </source>
</evidence>
<reference evidence="1" key="1">
    <citation type="submission" date="2024-02" db="EMBL/GenBank/DDBJ databases">
        <authorList>
            <consortium name="ELIXIR-Norway"/>
            <consortium name="Elixir Norway"/>
        </authorList>
    </citation>
    <scope>NUCLEOTIDE SEQUENCE</scope>
</reference>
<accession>A0ABP0WDE2</accession>
<dbReference type="InterPro" id="IPR056650">
    <property type="entry name" value="DUF7748"/>
</dbReference>
<proteinExistence type="predicted"/>
<dbReference type="Proteomes" id="UP001497444">
    <property type="component" value="Chromosome 16"/>
</dbReference>
<protein>
    <submittedName>
        <fullName evidence="1">Uncharacterized protein</fullName>
    </submittedName>
</protein>
<dbReference type="Pfam" id="PF24928">
    <property type="entry name" value="DUF7748"/>
    <property type="match status" value="1"/>
</dbReference>
<sequence>MGKLETKLINDTRKTLVLYEEASNAAQTRICELQRPNEQPASVLVTNPDTKRTNVAGEPSFYVHSVDPNDSYSTLRVWCGKKAVFGVSTDEMLDNDVITIRQEGNAFIKHCKPRNQKKEAASPKADASASTLEGDTVASTPEGDTVASTPEGDVAAPTPEGDARKKQKEQNTLEVDPPKEQKEQTTSSPLGNLFKRMGNFFKTR</sequence>